<evidence type="ECO:0000256" key="4">
    <source>
        <dbReference type="PIRNR" id="PIRNR001365"/>
    </source>
</evidence>
<dbReference type="SUPFAM" id="SSF51569">
    <property type="entry name" value="Aldolase"/>
    <property type="match status" value="1"/>
</dbReference>
<dbReference type="Pfam" id="PF00701">
    <property type="entry name" value="DHDPS"/>
    <property type="match status" value="1"/>
</dbReference>
<comment type="caution">
    <text evidence="7">The sequence shown here is derived from an EMBL/GenBank/DDBJ whole genome shotgun (WGS) entry which is preliminary data.</text>
</comment>
<feature type="binding site" evidence="6">
    <location>
        <position position="217"/>
    </location>
    <ligand>
        <name>pyruvate</name>
        <dbReference type="ChEBI" id="CHEBI:15361"/>
    </ligand>
</feature>
<dbReference type="STRING" id="1184151.AW736_05580"/>
<comment type="similarity">
    <text evidence="1 4">Belongs to the DapA family.</text>
</comment>
<dbReference type="PANTHER" id="PTHR12128">
    <property type="entry name" value="DIHYDRODIPICOLINATE SYNTHASE"/>
    <property type="match status" value="1"/>
</dbReference>
<dbReference type="PANTHER" id="PTHR12128:SF66">
    <property type="entry name" value="4-HYDROXY-2-OXOGLUTARATE ALDOLASE, MITOCHONDRIAL"/>
    <property type="match status" value="1"/>
</dbReference>
<dbReference type="GO" id="GO:0008840">
    <property type="term" value="F:4-hydroxy-tetrahydrodipicolinate synthase activity"/>
    <property type="evidence" value="ECO:0007669"/>
    <property type="project" value="TreeGrafter"/>
</dbReference>
<evidence type="ECO:0000256" key="1">
    <source>
        <dbReference type="ARBA" id="ARBA00007592"/>
    </source>
</evidence>
<dbReference type="Gene3D" id="3.20.20.70">
    <property type="entry name" value="Aldolase class I"/>
    <property type="match status" value="1"/>
</dbReference>
<evidence type="ECO:0008006" key="9">
    <source>
        <dbReference type="Google" id="ProtNLM"/>
    </source>
</evidence>
<feature type="active site" description="Schiff-base intermediate with substrate" evidence="5">
    <location>
        <position position="173"/>
    </location>
</feature>
<dbReference type="PRINTS" id="PR00146">
    <property type="entry name" value="DHPICSNTHASE"/>
</dbReference>
<reference evidence="7 8" key="1">
    <citation type="submission" date="2016-01" db="EMBL/GenBank/DDBJ databases">
        <title>High potential of lignocellulose degradation of a new Verrucomicrobia species.</title>
        <authorList>
            <person name="Wang Y."/>
            <person name="Shi Y."/>
            <person name="Qiu Z."/>
            <person name="Liu S."/>
            <person name="Yang H."/>
        </authorList>
    </citation>
    <scope>NUCLEOTIDE SEQUENCE [LARGE SCALE GENOMIC DNA]</scope>
    <source>
        <strain evidence="7 8">TSB47</strain>
    </source>
</reference>
<feature type="active site" description="Proton donor/acceptor" evidence="5">
    <location>
        <position position="145"/>
    </location>
</feature>
<organism evidence="7 8">
    <name type="scientific">Termitidicoccus mucosus</name>
    <dbReference type="NCBI Taxonomy" id="1184151"/>
    <lineage>
        <taxon>Bacteria</taxon>
        <taxon>Pseudomonadati</taxon>
        <taxon>Verrucomicrobiota</taxon>
        <taxon>Opitutia</taxon>
        <taxon>Opitutales</taxon>
        <taxon>Opitutaceae</taxon>
        <taxon>Termitidicoccus</taxon>
    </lineage>
</organism>
<dbReference type="InterPro" id="IPR002220">
    <property type="entry name" value="DapA-like"/>
</dbReference>
<dbReference type="RefSeq" id="WP_334319111.1">
    <property type="nucleotide sequence ID" value="NZ_CP109796.1"/>
</dbReference>
<name>A0A178IMG7_9BACT</name>
<dbReference type="InterPro" id="IPR020625">
    <property type="entry name" value="Schiff_base-form_aldolases_AS"/>
</dbReference>
<dbReference type="EMBL" id="LRRQ01000043">
    <property type="protein sequence ID" value="OAM90968.1"/>
    <property type="molecule type" value="Genomic_DNA"/>
</dbReference>
<dbReference type="GO" id="GO:0044281">
    <property type="term" value="P:small molecule metabolic process"/>
    <property type="evidence" value="ECO:0007669"/>
    <property type="project" value="UniProtKB-ARBA"/>
</dbReference>
<dbReference type="PIRSF" id="PIRSF001365">
    <property type="entry name" value="DHDPS"/>
    <property type="match status" value="1"/>
</dbReference>
<dbReference type="Proteomes" id="UP000078486">
    <property type="component" value="Unassembled WGS sequence"/>
</dbReference>
<dbReference type="AlphaFoldDB" id="A0A178IMG7"/>
<protein>
    <recommendedName>
        <fullName evidence="9">Dihydrodipicolinate synthase family protein</fullName>
    </recommendedName>
</protein>
<dbReference type="CDD" id="cd00408">
    <property type="entry name" value="DHDPS-like"/>
    <property type="match status" value="1"/>
</dbReference>
<evidence type="ECO:0000313" key="7">
    <source>
        <dbReference type="EMBL" id="OAM90968.1"/>
    </source>
</evidence>
<sequence length="313" mass="32742">MAILEKGRIRAALRGHVIVPMISPLTPSGKPDLTATFRVADHIIGGGCQGLLVGGTNSEGPLLALAHRIAQIEAVVEHIAGHGMVYAGIGATAFDDAVELGRASLRSGAVAVVAHPPPCFIINTAEIEAYYLKLIDAVDGPFFIYNMPLTTGISIPLDVIGRLSTHPLVMGIKDSEGDAERQALLAAMHKDRADFTVFCGAMAHSARSLAAGADGNVPSAGNLDPAACRQLVDLSLSSAVVPSALAVAQDRVAAVSKVYQEGRKLPAQISALKGCASLLGLCSPDMLPPLLTTTDTERFELRQRLVRLHLPVS</sequence>
<keyword evidence="3" id="KW-0704">Schiff base</keyword>
<evidence type="ECO:0000256" key="6">
    <source>
        <dbReference type="PIRSR" id="PIRSR001365-2"/>
    </source>
</evidence>
<dbReference type="SMART" id="SM01130">
    <property type="entry name" value="DHDPS"/>
    <property type="match status" value="1"/>
</dbReference>
<keyword evidence="8" id="KW-1185">Reference proteome</keyword>
<evidence type="ECO:0000256" key="3">
    <source>
        <dbReference type="ARBA" id="ARBA00023270"/>
    </source>
</evidence>
<evidence type="ECO:0000256" key="2">
    <source>
        <dbReference type="ARBA" id="ARBA00023239"/>
    </source>
</evidence>
<gene>
    <name evidence="7" type="ORF">AW736_05580</name>
</gene>
<dbReference type="PROSITE" id="PS00666">
    <property type="entry name" value="DHDPS_2"/>
    <property type="match status" value="1"/>
</dbReference>
<evidence type="ECO:0000313" key="8">
    <source>
        <dbReference type="Proteomes" id="UP000078486"/>
    </source>
</evidence>
<evidence type="ECO:0000256" key="5">
    <source>
        <dbReference type="PIRSR" id="PIRSR001365-1"/>
    </source>
</evidence>
<keyword evidence="2 4" id="KW-0456">Lyase</keyword>
<accession>A0A178IMG7</accession>
<proteinExistence type="inferred from homology"/>
<dbReference type="InterPro" id="IPR013785">
    <property type="entry name" value="Aldolase_TIM"/>
</dbReference>